<feature type="compositionally biased region" description="Polar residues" evidence="11">
    <location>
        <begin position="1396"/>
        <end position="1409"/>
    </location>
</feature>
<evidence type="ECO:0000256" key="8">
    <source>
        <dbReference type="ARBA" id="ARBA00046341"/>
    </source>
</evidence>
<dbReference type="InterPro" id="IPR036390">
    <property type="entry name" value="WH_DNA-bd_sf"/>
</dbReference>
<comment type="similarity">
    <text evidence="8 10">Belongs to the E3 ubiquitin-protein ligase UBR1-like family.</text>
</comment>
<keyword evidence="3 10" id="KW-0808">Transferase</keyword>
<dbReference type="PANTHER" id="PTHR21497:SF53">
    <property type="entry name" value="E3 UBIQUITIN-PROTEIN LIGASE PRT6"/>
    <property type="match status" value="1"/>
</dbReference>
<dbReference type="Pfam" id="PF02207">
    <property type="entry name" value="zf-UBR"/>
    <property type="match status" value="1"/>
</dbReference>
<dbReference type="InterPro" id="IPR003126">
    <property type="entry name" value="Znf_UBR"/>
</dbReference>
<evidence type="ECO:0000256" key="5">
    <source>
        <dbReference type="ARBA" id="ARBA00022771"/>
    </source>
</evidence>
<keyword evidence="5 10" id="KW-0863">Zinc-finger</keyword>
<evidence type="ECO:0000256" key="6">
    <source>
        <dbReference type="ARBA" id="ARBA00022786"/>
    </source>
</evidence>
<keyword evidence="14" id="KW-1185">Reference proteome</keyword>
<dbReference type="GO" id="GO:0005737">
    <property type="term" value="C:cytoplasm"/>
    <property type="evidence" value="ECO:0007669"/>
    <property type="project" value="TreeGrafter"/>
</dbReference>
<dbReference type="SUPFAM" id="SSF46785">
    <property type="entry name" value="Winged helix' DNA-binding domain"/>
    <property type="match status" value="1"/>
</dbReference>
<dbReference type="Gene3D" id="2.10.110.30">
    <property type="match status" value="1"/>
</dbReference>
<dbReference type="InterPro" id="IPR042065">
    <property type="entry name" value="E3_ELL-like"/>
</dbReference>
<evidence type="ECO:0000313" key="13">
    <source>
        <dbReference type="EMBL" id="KAI3950096.1"/>
    </source>
</evidence>
<dbReference type="PROSITE" id="PS51157">
    <property type="entry name" value="ZF_UBR"/>
    <property type="match status" value="1"/>
</dbReference>
<sequence>MEIDSSYSSTGLAGLDSRDRILLKLSKIGVPGDRIEQGEQGLVAYLKENKSKLHDVVLYGVLPSDEEVIETIALSKIENGEGGVIMKKGPKLKELFKECVHWLRWLMFEDEPGKCLENLGKLSVGQRGVCGAVWGLNDIAYRCKTCENDPTCAICVTCFQNGNHKDHDYSLMYTGGGCCDCGDETAWKQNGFCSKHKGAEQIQPLPEEIACTVGPVLDVLLGYWEEKLLIAQAAYLKTLNSGEHVKVENSLTSTVVEMLLEFCKHSESLLSFISRRIFSSVPLLDVLVRAERFLNKGVTTKLHELLLKLLGDPVFKYEFAKVFIMYYPDTIKESIEEGSDSVLEKYKLVATFSVQIFTVPTLTPRLVREMNLLGILFGCLEDMFFSCAGEEGHIQVSKWASSYDTTVRLVEDTRFVLNHTDVAKYVIHEQPDISKTWMRLLAFVQGMNPQKRVTGLHVEEENESMHIPFVLGHSIANIHSLLVNGAFSVDEMKENTSNLQDMDEDDGDSLLRHAKVGRLSQQSSVCSTSGRSATMDATSQGGEDCFNNGNGVSVPKTVTWLTCECLQAIENWLGFNALQMESHSSLSQDISRGAVANFLSLKKTFSRIASPKSISKVSRSSSARGRFGTSSENVGRHNFLSSSGYIADKRGYSLVGTKETDISARSSRSGLSNEDIIEAECSESDSLGLLSSSDWPNIVYDVSSQDVSVHIPLHRLLSLLLLKALKKCYGETGGSAISSPISARLLSSGHDQDFFGQMLLGWHPVGFSAFVMEHPLRIKVFCSQVRAGMWRKNGDVAMLSCEWYRSVRWSEQGLELDIFLLQCCAALAPPDLFVKRILERFGLSSYLSLNPEQSNEHEAVLVQEMLTLIIQIVKERRFCGLSTAESLRRELVYKLAIGDATRSQLVKSLPQDLSKNGQLQTILDSVADYSNPSGMKQGKYSLRKSCWEELDLYHPRWNSRDLQVAEERYMRFCKVSALAGQLPRWTKVFYPLNGISRIATSRALLETIRAVLYYALLKDKQPHARAPDGVVLIALHLLSLGLDICYVQRQSSGQEEDPLPLLALASEKISGGPSVGSDAVKQKTLLSLLVSTMRMYKNSTFEAGQCDLSALIANILKKFADLSVCCAIELQILAPEVVPQTMLDTSPNSDFSSSSSSSDAEERKLKARARQAAIMEKMKAAQSKFMESLAPEENIEAEVCSHLSEESTPIVCCLCRDPDSRSPLSFLVYLQKSRLASFVERIPPVWGRTDNCLSATIGEITEPRKHQQSGSGATLATNIEQLVQNAINEFSRDGLPIEVEGMVEFIKAQLDCTTNVQRPSTSYGASMDALPSSIEMMEVDIYQSVVKELQNVTNADQIFLTEHDKEDLTENRHAQCTLLGKYMASLSRQKSEKSPASKNSRSENASSKISGGLPAYDGFGPTDSDGIHISSCGHAVHHDCRSRYLSSLRERYIRRIIFEGGHVVDPDQGEFLCPLCRRLANSVLPAVSNNFSNLRKEIPSTSSGAGPIIGSLNSSGTNAFRLSPSLILLQSTSKNIGESRMHVTTLDPNRKMQPTLDPILNILCRMYYPDKHEKFLASGRVSHSMVLWDILKYSLISTEIAARGVRSNMCSGSKTSTSGLEVLYRDLESSSGFILSLLLQVVQNTRNENLLQVLQRSRAINLFAASICSGVSLDNEISPATVSGTGDISSVLKHVDKGAVYPDTQFWGRAADPVLSRDPFSSLMWILFSLPSPFLSSEDCFLSLVHLFYAVSVIQVLVTYIGKHQTVIAELGLSDCLISDLCKNVEGTFAKYYFVSNYMDEASCQPKDMIRRMSYPYLRRCALLWKLLKSSTPEPFSDRSHERNWVSSNLIDNALDSSLNDLPIELKEVEELEQMFQIPDLDVVFKDKMLRTLGLKWFNHFSREFDSRNYGRVFHSTPAVPFRLMRLPLIYQDLLEKYIKQKCPKCESAQDDPALCLLCGRICSPTWKPCCRESGCQSHAMACGAGIGVYLLIRRTTILLQRSARQAPWPSPYLDAFGEEDIEMHRGKPLFLNEERYATLTNMVASHGLDWSSDVLRQTTIDGLFMINGQRQQIYDAVGNWYQLFSCGDFHSGCIVRNRPKLHRFMFTCKLRSLRG</sequence>
<evidence type="ECO:0000256" key="10">
    <source>
        <dbReference type="RuleBase" id="RU366018"/>
    </source>
</evidence>
<dbReference type="EMBL" id="JAJJMB010002922">
    <property type="protein sequence ID" value="KAI3950096.1"/>
    <property type="molecule type" value="Genomic_DNA"/>
</dbReference>
<evidence type="ECO:0000256" key="7">
    <source>
        <dbReference type="ARBA" id="ARBA00022833"/>
    </source>
</evidence>
<evidence type="ECO:0000256" key="4">
    <source>
        <dbReference type="ARBA" id="ARBA00022723"/>
    </source>
</evidence>
<comment type="caution">
    <text evidence="13">The sequence shown here is derived from an EMBL/GenBank/DDBJ whole genome shotgun (WGS) entry which is preliminary data.</text>
</comment>
<dbReference type="FunFam" id="2.10.110.30:FF:000002">
    <property type="entry name" value="Putative e3 ubiquitin-protein ligase ubr3"/>
    <property type="match status" value="1"/>
</dbReference>
<dbReference type="GO" id="GO:0000151">
    <property type="term" value="C:ubiquitin ligase complex"/>
    <property type="evidence" value="ECO:0007669"/>
    <property type="project" value="TreeGrafter"/>
</dbReference>
<evidence type="ECO:0000256" key="3">
    <source>
        <dbReference type="ARBA" id="ARBA00022679"/>
    </source>
</evidence>
<dbReference type="CDD" id="cd19673">
    <property type="entry name" value="UBR-box_UBR3"/>
    <property type="match status" value="1"/>
</dbReference>
<dbReference type="GO" id="GO:0016567">
    <property type="term" value="P:protein ubiquitination"/>
    <property type="evidence" value="ECO:0007669"/>
    <property type="project" value="UniProtKB-UniRule"/>
</dbReference>
<dbReference type="Pfam" id="PF18995">
    <property type="entry name" value="PRT6_C"/>
    <property type="match status" value="1"/>
</dbReference>
<keyword evidence="7 10" id="KW-0862">Zinc</keyword>
<proteinExistence type="inferred from homology"/>
<dbReference type="PANTHER" id="PTHR21497">
    <property type="entry name" value="UBIQUITIN LIGASE E3 ALPHA-RELATED"/>
    <property type="match status" value="1"/>
</dbReference>
<dbReference type="EC" id="2.3.2.27" evidence="10"/>
<dbReference type="CDD" id="cd16482">
    <property type="entry name" value="RING-H2_UBR1-like"/>
    <property type="match status" value="1"/>
</dbReference>
<dbReference type="InterPro" id="IPR039164">
    <property type="entry name" value="UBR1-like"/>
</dbReference>
<comment type="function">
    <text evidence="10">Ubiquitin ligase protein which is a component of the N-end rule pathway. Recognizes and binds to proteins bearing specific N-terminal residues that are destabilizing according to the N-end rule, leading to their ubiquitination and subsequent degradation.</text>
</comment>
<gene>
    <name evidence="13" type="ORF">MKW98_008541</name>
</gene>
<dbReference type="FunFam" id="1.10.10.2670:FF:000003">
    <property type="entry name" value="E3 ubiquitin-protein ligase PRT6"/>
    <property type="match status" value="1"/>
</dbReference>
<reference evidence="13" key="1">
    <citation type="submission" date="2022-04" db="EMBL/GenBank/DDBJ databases">
        <title>A functionally conserved STORR gene fusion in Papaver species that diverged 16.8 million years ago.</title>
        <authorList>
            <person name="Catania T."/>
        </authorList>
    </citation>
    <scope>NUCLEOTIDE SEQUENCE</scope>
    <source>
        <strain evidence="13">S-188037</strain>
    </source>
</reference>
<feature type="domain" description="UBR-type" evidence="12">
    <location>
        <begin position="128"/>
        <end position="198"/>
    </location>
</feature>
<accession>A0AAD4XSB9</accession>
<dbReference type="InterPro" id="IPR044046">
    <property type="entry name" value="E3_ligase_UBR-like_C"/>
</dbReference>
<dbReference type="GO" id="GO:0071596">
    <property type="term" value="P:ubiquitin-dependent protein catabolic process via the N-end rule pathway"/>
    <property type="evidence" value="ECO:0007669"/>
    <property type="project" value="UniProtKB-UniRule"/>
</dbReference>
<keyword evidence="4 10" id="KW-0479">Metal-binding</keyword>
<evidence type="ECO:0000313" key="14">
    <source>
        <dbReference type="Proteomes" id="UP001202328"/>
    </source>
</evidence>
<name>A0AAD4XSB9_9MAGN</name>
<evidence type="ECO:0000256" key="1">
    <source>
        <dbReference type="ARBA" id="ARBA00000900"/>
    </source>
</evidence>
<protein>
    <recommendedName>
        <fullName evidence="10">E3 ubiquitin-protein ligase</fullName>
        <ecNumber evidence="10">2.3.2.27</ecNumber>
    </recommendedName>
</protein>
<feature type="zinc finger region" description="UBR-type" evidence="9">
    <location>
        <begin position="128"/>
        <end position="198"/>
    </location>
</feature>
<comment type="catalytic activity">
    <reaction evidence="1 10">
        <text>S-ubiquitinyl-[E2 ubiquitin-conjugating enzyme]-L-cysteine + [acceptor protein]-L-lysine = [E2 ubiquitin-conjugating enzyme]-L-cysteine + N(6)-ubiquitinyl-[acceptor protein]-L-lysine.</text>
        <dbReference type="EC" id="2.3.2.27"/>
    </reaction>
</comment>
<evidence type="ECO:0000256" key="9">
    <source>
        <dbReference type="PROSITE-ProRule" id="PRU00508"/>
    </source>
</evidence>
<dbReference type="Proteomes" id="UP001202328">
    <property type="component" value="Unassembled WGS sequence"/>
</dbReference>
<evidence type="ECO:0000256" key="11">
    <source>
        <dbReference type="SAM" id="MobiDB-lite"/>
    </source>
</evidence>
<evidence type="ECO:0000256" key="2">
    <source>
        <dbReference type="ARBA" id="ARBA00004906"/>
    </source>
</evidence>
<dbReference type="Pfam" id="PF22960">
    <property type="entry name" value="WHD_UBR1"/>
    <property type="match status" value="1"/>
</dbReference>
<evidence type="ECO:0000259" key="12">
    <source>
        <dbReference type="PROSITE" id="PS51157"/>
    </source>
</evidence>
<dbReference type="Gene3D" id="1.10.10.2670">
    <property type="entry name" value="E3 ubiquitin-protein ligase"/>
    <property type="match status" value="1"/>
</dbReference>
<comment type="pathway">
    <text evidence="2 10">Protein modification; protein ubiquitination.</text>
</comment>
<organism evidence="13 14">
    <name type="scientific">Papaver atlanticum</name>
    <dbReference type="NCBI Taxonomy" id="357466"/>
    <lineage>
        <taxon>Eukaryota</taxon>
        <taxon>Viridiplantae</taxon>
        <taxon>Streptophyta</taxon>
        <taxon>Embryophyta</taxon>
        <taxon>Tracheophyta</taxon>
        <taxon>Spermatophyta</taxon>
        <taxon>Magnoliopsida</taxon>
        <taxon>Ranunculales</taxon>
        <taxon>Papaveraceae</taxon>
        <taxon>Papaveroideae</taxon>
        <taxon>Papaver</taxon>
    </lineage>
</organism>
<dbReference type="GO" id="GO:0008270">
    <property type="term" value="F:zinc ion binding"/>
    <property type="evidence" value="ECO:0007669"/>
    <property type="project" value="UniProtKB-UniRule"/>
</dbReference>
<dbReference type="GO" id="GO:0061630">
    <property type="term" value="F:ubiquitin protein ligase activity"/>
    <property type="evidence" value="ECO:0007669"/>
    <property type="project" value="UniProtKB-UniRule"/>
</dbReference>
<feature type="region of interest" description="Disordered" evidence="11">
    <location>
        <begin position="1387"/>
        <end position="1412"/>
    </location>
</feature>
<dbReference type="InterPro" id="IPR055194">
    <property type="entry name" value="UBR1-like_WH"/>
</dbReference>
<dbReference type="SMART" id="SM00396">
    <property type="entry name" value="ZnF_UBR1"/>
    <property type="match status" value="1"/>
</dbReference>
<keyword evidence="6 10" id="KW-0833">Ubl conjugation pathway</keyword>